<keyword evidence="6" id="KW-1185">Reference proteome</keyword>
<evidence type="ECO:0000256" key="3">
    <source>
        <dbReference type="PIRSR" id="PIRSR603782-2"/>
    </source>
</evidence>
<feature type="binding site" evidence="2">
    <location>
        <position position="70"/>
    </location>
    <ligand>
        <name>Cu cation</name>
        <dbReference type="ChEBI" id="CHEBI:23378"/>
    </ligand>
</feature>
<dbReference type="GO" id="GO:0046872">
    <property type="term" value="F:metal ion binding"/>
    <property type="evidence" value="ECO:0007669"/>
    <property type="project" value="UniProtKB-KW"/>
</dbReference>
<feature type="signal peptide" evidence="4">
    <location>
        <begin position="1"/>
        <end position="24"/>
    </location>
</feature>
<protein>
    <submittedName>
        <fullName evidence="5">SCO family protein</fullName>
    </submittedName>
</protein>
<dbReference type="InterPro" id="IPR003782">
    <property type="entry name" value="SCO1/SenC"/>
</dbReference>
<reference evidence="5 6" key="1">
    <citation type="submission" date="2019-10" db="EMBL/GenBank/DDBJ databases">
        <title>Two novel species isolated from a subtropical stream in China.</title>
        <authorList>
            <person name="Lu H."/>
        </authorList>
    </citation>
    <scope>NUCLEOTIDE SEQUENCE [LARGE SCALE GENOMIC DNA]</scope>
    <source>
        <strain evidence="5 6">FT29W</strain>
    </source>
</reference>
<feature type="chain" id="PRO_5025544021" evidence="4">
    <location>
        <begin position="25"/>
        <end position="195"/>
    </location>
</feature>
<dbReference type="Proteomes" id="UP000440498">
    <property type="component" value="Unassembled WGS sequence"/>
</dbReference>
<evidence type="ECO:0000313" key="5">
    <source>
        <dbReference type="EMBL" id="MQA36709.1"/>
    </source>
</evidence>
<evidence type="ECO:0000313" key="6">
    <source>
        <dbReference type="Proteomes" id="UP000440498"/>
    </source>
</evidence>
<dbReference type="InterPro" id="IPR036249">
    <property type="entry name" value="Thioredoxin-like_sf"/>
</dbReference>
<feature type="binding site" evidence="2">
    <location>
        <position position="74"/>
    </location>
    <ligand>
        <name>Cu cation</name>
        <dbReference type="ChEBI" id="CHEBI:23378"/>
    </ligand>
</feature>
<comment type="caution">
    <text evidence="5">The sequence shown here is derived from an EMBL/GenBank/DDBJ whole genome shotgun (WGS) entry which is preliminary data.</text>
</comment>
<comment type="similarity">
    <text evidence="1">Belongs to the SCO1/2 family.</text>
</comment>
<keyword evidence="2" id="KW-0186">Copper</keyword>
<proteinExistence type="inferred from homology"/>
<dbReference type="Gene3D" id="3.40.30.10">
    <property type="entry name" value="Glutaredoxin"/>
    <property type="match status" value="1"/>
</dbReference>
<keyword evidence="4" id="KW-0732">Signal</keyword>
<accession>A0A6A7MW30</accession>
<dbReference type="Pfam" id="PF02630">
    <property type="entry name" value="SCO1-SenC"/>
    <property type="match status" value="1"/>
</dbReference>
<evidence type="ECO:0000256" key="1">
    <source>
        <dbReference type="ARBA" id="ARBA00010996"/>
    </source>
</evidence>
<sequence length="195" mass="21100">MNHFTSIRRALLAAALLLPLHAWSAPAAASLPGNSIYRLDATLTDAGGQHFTLRDMAGTPVLITMFYGDCHAACPIIIETLKRTVAALGPDGKRLRVLMISLDPRHDTPATLSGLLKMHQLDSSQFRLVVADGDSQTRALAAVLNIKYRVLESGEINHTNRIALLDTSGTVQVDTTRLDAEPDPAFVKRVAALIR</sequence>
<keyword evidence="3" id="KW-1015">Disulfide bond</keyword>
<feature type="disulfide bond" description="Redox-active" evidence="3">
    <location>
        <begin position="70"/>
        <end position="74"/>
    </location>
</feature>
<dbReference type="RefSeq" id="WP_152836092.1">
    <property type="nucleotide sequence ID" value="NZ_WHUG01000001.1"/>
</dbReference>
<dbReference type="PANTHER" id="PTHR12151">
    <property type="entry name" value="ELECTRON TRANSPORT PROTIN SCO1/SENC FAMILY MEMBER"/>
    <property type="match status" value="1"/>
</dbReference>
<dbReference type="AlphaFoldDB" id="A0A6A7MW30"/>
<evidence type="ECO:0000256" key="4">
    <source>
        <dbReference type="SAM" id="SignalP"/>
    </source>
</evidence>
<dbReference type="EMBL" id="WHUG01000001">
    <property type="protein sequence ID" value="MQA36709.1"/>
    <property type="molecule type" value="Genomic_DNA"/>
</dbReference>
<feature type="binding site" evidence="2">
    <location>
        <position position="158"/>
    </location>
    <ligand>
        <name>Cu cation</name>
        <dbReference type="ChEBI" id="CHEBI:23378"/>
    </ligand>
</feature>
<dbReference type="SUPFAM" id="SSF52833">
    <property type="entry name" value="Thioredoxin-like"/>
    <property type="match status" value="1"/>
</dbReference>
<name>A0A6A7MW30_9BURK</name>
<dbReference type="PANTHER" id="PTHR12151:SF25">
    <property type="entry name" value="LINALOOL DEHYDRATASE_ISOMERASE DOMAIN-CONTAINING PROTEIN"/>
    <property type="match status" value="1"/>
</dbReference>
<evidence type="ECO:0000256" key="2">
    <source>
        <dbReference type="PIRSR" id="PIRSR603782-1"/>
    </source>
</evidence>
<keyword evidence="2" id="KW-0479">Metal-binding</keyword>
<dbReference type="CDD" id="cd02968">
    <property type="entry name" value="SCO"/>
    <property type="match status" value="1"/>
</dbReference>
<organism evidence="5 6">
    <name type="scientific">Rugamonas aquatica</name>
    <dbReference type="NCBI Taxonomy" id="2743357"/>
    <lineage>
        <taxon>Bacteria</taxon>
        <taxon>Pseudomonadati</taxon>
        <taxon>Pseudomonadota</taxon>
        <taxon>Betaproteobacteria</taxon>
        <taxon>Burkholderiales</taxon>
        <taxon>Oxalobacteraceae</taxon>
        <taxon>Telluria group</taxon>
        <taxon>Rugamonas</taxon>
    </lineage>
</organism>
<gene>
    <name evidence="5" type="ORF">GEV02_00985</name>
</gene>